<organism evidence="3 4">
    <name type="scientific">Pichia membranifaciens</name>
    <dbReference type="NCBI Taxonomy" id="4926"/>
    <lineage>
        <taxon>Eukaryota</taxon>
        <taxon>Fungi</taxon>
        <taxon>Dikarya</taxon>
        <taxon>Ascomycota</taxon>
        <taxon>Saccharomycotina</taxon>
        <taxon>Pichiomycetes</taxon>
        <taxon>Pichiales</taxon>
        <taxon>Pichiaceae</taxon>
        <taxon>Pichia</taxon>
    </lineage>
</organism>
<dbReference type="Pfam" id="PF03399">
    <property type="entry name" value="SAC3_GANP"/>
    <property type="match status" value="1"/>
</dbReference>
<sequence length="544" mass="63077">MKNSGKNGNKSSNISLNRVANSIQNDKWKDPKKWPKSLHNFIGRSFQLASKKKFNDNEIQQFKSQLKNLINMAISSGAIMKNDWDKQELPLLAGAGHKKLALYYDEEEASEKNNKKKQSGEVFDAIPIDSDSDDDRSNNSKKVNIFGEEESDSDPGSTKSEGYTLITQKRPKSSISLKDSLKRLKKQKKELPKQPNHVSGDSAAGLTNEQKKELRSKRFERELSTPVNSKYSEDVVSTDPIVGKNQTLEKKYLRLTSQPKPETVRPLKVLHKTLQLLFDKYCEGAKYNYLCDQCKSMRQDLTVQNIKEDFSIMAYEFHSKLAIENGDWGEFNQCQSQLKLLYSIPELHKPNYFEFLAYRVLYYILTYNYSEVFELELSLINEGHLDLKNEYLDYALKIFRCVYDSDYYELSKIVGKILAKNNKNEELVQGAVKGKRLLVSDKDALLLRHNELFYFAKFIDSIMERFNIQTLSIVCKGYKQLAVSYMREILCKENEEDLRVFLESNNLQMFVVEESSSFDCHRARFTVEELRSRMFRKVDIKGQV</sequence>
<name>A0A1Q2YK01_9ASCO</name>
<dbReference type="Gene3D" id="1.25.40.990">
    <property type="match status" value="1"/>
</dbReference>
<feature type="region of interest" description="Disordered" evidence="1">
    <location>
        <begin position="1"/>
        <end position="31"/>
    </location>
</feature>
<dbReference type="PANTHER" id="PTHR12436:SF4">
    <property type="entry name" value="LEUKOCYTE RECEPTOR CLUSTER MEMBER 8"/>
    <property type="match status" value="1"/>
</dbReference>
<dbReference type="PANTHER" id="PTHR12436">
    <property type="entry name" value="80 KDA MCM3-ASSOCIATED PROTEIN"/>
    <property type="match status" value="1"/>
</dbReference>
<dbReference type="Proteomes" id="UP000186136">
    <property type="component" value="Unassembled WGS sequence"/>
</dbReference>
<evidence type="ECO:0000313" key="4">
    <source>
        <dbReference type="Proteomes" id="UP000186136"/>
    </source>
</evidence>
<feature type="compositionally biased region" description="Polar residues" evidence="1">
    <location>
        <begin position="154"/>
        <end position="167"/>
    </location>
</feature>
<feature type="compositionally biased region" description="Low complexity" evidence="1">
    <location>
        <begin position="1"/>
        <end position="13"/>
    </location>
</feature>
<feature type="compositionally biased region" description="Basic and acidic residues" evidence="1">
    <location>
        <begin position="209"/>
        <end position="223"/>
    </location>
</feature>
<feature type="domain" description="SAC3/GANP/THP3 conserved" evidence="2">
    <location>
        <begin position="248"/>
        <end position="508"/>
    </location>
</feature>
<dbReference type="AlphaFoldDB" id="A0A1Q2YK01"/>
<reference evidence="3 4" key="1">
    <citation type="submission" date="2016-08" db="EMBL/GenBank/DDBJ databases">
        <title>Whole genome shotgun sequence of Pichia membranifaciens KS47-1.</title>
        <authorList>
            <person name="Konishi M."/>
            <person name="Ishida M."/>
            <person name="Arakawa T."/>
            <person name="Kato Y."/>
            <person name="Horiuchi J."/>
        </authorList>
    </citation>
    <scope>NUCLEOTIDE SEQUENCE [LARGE SCALE GENOMIC DNA]</scope>
    <source>
        <strain evidence="3 4">KS47-1</strain>
    </source>
</reference>
<evidence type="ECO:0000256" key="1">
    <source>
        <dbReference type="SAM" id="MobiDB-lite"/>
    </source>
</evidence>
<feature type="compositionally biased region" description="Polar residues" evidence="1">
    <location>
        <begin position="14"/>
        <end position="25"/>
    </location>
</feature>
<keyword evidence="4" id="KW-1185">Reference proteome</keyword>
<feature type="region of interest" description="Disordered" evidence="1">
    <location>
        <begin position="109"/>
        <end position="223"/>
    </location>
</feature>
<comment type="caution">
    <text evidence="3">The sequence shown here is derived from an EMBL/GenBank/DDBJ whole genome shotgun (WGS) entry which is preliminary data.</text>
</comment>
<evidence type="ECO:0000259" key="2">
    <source>
        <dbReference type="Pfam" id="PF03399"/>
    </source>
</evidence>
<dbReference type="InterPro" id="IPR005062">
    <property type="entry name" value="SAC3/GANP/THP3_conserved"/>
</dbReference>
<proteinExistence type="predicted"/>
<dbReference type="OrthoDB" id="199574at2759"/>
<gene>
    <name evidence="3" type="ORF">PMKS-003378</name>
</gene>
<evidence type="ECO:0000313" key="3">
    <source>
        <dbReference type="EMBL" id="GAV29872.1"/>
    </source>
</evidence>
<dbReference type="GO" id="GO:0005634">
    <property type="term" value="C:nucleus"/>
    <property type="evidence" value="ECO:0007669"/>
    <property type="project" value="TreeGrafter"/>
</dbReference>
<accession>A0A1Q2YK01</accession>
<dbReference type="EMBL" id="BDGI01000145">
    <property type="protein sequence ID" value="GAV29872.1"/>
    <property type="molecule type" value="Genomic_DNA"/>
</dbReference>
<protein>
    <recommendedName>
        <fullName evidence="2">SAC3/GANP/THP3 conserved domain-containing protein</fullName>
    </recommendedName>
</protein>
<dbReference type="InterPro" id="IPR045107">
    <property type="entry name" value="SAC3/GANP/THP3"/>
</dbReference>